<accession>A0A8A4TXH0</accession>
<dbReference type="KEGG" id="scor:J3U87_15795"/>
<dbReference type="EMBL" id="CP071793">
    <property type="protein sequence ID" value="QTD53911.1"/>
    <property type="molecule type" value="Genomic_DNA"/>
</dbReference>
<protein>
    <submittedName>
        <fullName evidence="2">DUF2169 domain-containing protein</fullName>
    </submittedName>
</protein>
<feature type="domain" description="DUF2169" evidence="1">
    <location>
        <begin position="21"/>
        <end position="316"/>
    </location>
</feature>
<proteinExistence type="predicted"/>
<dbReference type="RefSeq" id="WP_237384011.1">
    <property type="nucleotide sequence ID" value="NZ_CP071793.1"/>
</dbReference>
<dbReference type="InterPro" id="IPR018683">
    <property type="entry name" value="DUF2169"/>
</dbReference>
<name>A0A8A4TXH0_SULCO</name>
<keyword evidence="3" id="KW-1185">Reference proteome</keyword>
<organism evidence="2 3">
    <name type="scientific">Sulfidibacter corallicola</name>
    <dbReference type="NCBI Taxonomy" id="2818388"/>
    <lineage>
        <taxon>Bacteria</taxon>
        <taxon>Pseudomonadati</taxon>
        <taxon>Acidobacteriota</taxon>
        <taxon>Holophagae</taxon>
        <taxon>Acanthopleuribacterales</taxon>
        <taxon>Acanthopleuribacteraceae</taxon>
        <taxon>Sulfidibacter</taxon>
    </lineage>
</organism>
<sequence>MDIKNHTPFQVDRMAMTDRDGHDLLVLVLKATFALNEEQTPLSTEEQQPIHLADTYHGEPGESSVEYAADWAFDKRHAEFAVVGEAYPHPRLRRENRLSVQFGDLEKTVHLFGKRVWKKSFGFWKPTDPEPFESVPLRYELAFGGTDRSHDEEKHHDWENRNPVGTGFRAKYSRQPIEGALLPQFEYPDQLLKSPDDRPEPAGFGFLAPNWQPRVDHAGTYDERWQKERLPLLPEDFSSEHFDAVAPNQLMPFPMEGGQSVVLTGFTADNEPLALTVPQFKPQCRLARDSEDPSLCPLDLMRLTVNTQARWYSLTYLAAFPVVGPYLDITELLFYCEGERVWA</sequence>
<dbReference type="Proteomes" id="UP000663929">
    <property type="component" value="Chromosome"/>
</dbReference>
<dbReference type="AlphaFoldDB" id="A0A8A4TXH0"/>
<gene>
    <name evidence="2" type="ORF">J3U87_15795</name>
</gene>
<evidence type="ECO:0000259" key="1">
    <source>
        <dbReference type="Pfam" id="PF09937"/>
    </source>
</evidence>
<evidence type="ECO:0000313" key="3">
    <source>
        <dbReference type="Proteomes" id="UP000663929"/>
    </source>
</evidence>
<evidence type="ECO:0000313" key="2">
    <source>
        <dbReference type="EMBL" id="QTD53911.1"/>
    </source>
</evidence>
<dbReference type="Pfam" id="PF09937">
    <property type="entry name" value="DUF2169"/>
    <property type="match status" value="1"/>
</dbReference>
<reference evidence="2" key="1">
    <citation type="submission" date="2021-03" db="EMBL/GenBank/DDBJ databases">
        <title>Acanthopleuribacteraceae sp. M133.</title>
        <authorList>
            <person name="Wang G."/>
        </authorList>
    </citation>
    <scope>NUCLEOTIDE SEQUENCE</scope>
    <source>
        <strain evidence="2">M133</strain>
    </source>
</reference>